<comment type="catalytic activity">
    <reaction evidence="3">
        <text>a 2'-deoxyadenosine in DNA + S-adenosyl-L-methionine = an N(6)-methyl-2'-deoxyadenosine in DNA + S-adenosyl-L-homocysteine + H(+)</text>
        <dbReference type="Rhea" id="RHEA:15197"/>
        <dbReference type="Rhea" id="RHEA-COMP:12418"/>
        <dbReference type="Rhea" id="RHEA-COMP:12419"/>
        <dbReference type="ChEBI" id="CHEBI:15378"/>
        <dbReference type="ChEBI" id="CHEBI:57856"/>
        <dbReference type="ChEBI" id="CHEBI:59789"/>
        <dbReference type="ChEBI" id="CHEBI:90615"/>
        <dbReference type="ChEBI" id="CHEBI:90616"/>
        <dbReference type="EC" id="2.1.1.72"/>
    </reaction>
</comment>
<evidence type="ECO:0000256" key="5">
    <source>
        <dbReference type="SAM" id="MobiDB-lite"/>
    </source>
</evidence>
<evidence type="ECO:0000259" key="6">
    <source>
        <dbReference type="SMART" id="SM00470"/>
    </source>
</evidence>
<gene>
    <name evidence="7" type="ORF">V3328_04695</name>
</gene>
<keyword evidence="2" id="KW-0808">Transferase</keyword>
<dbReference type="AlphaFoldDB" id="A0AAW9RKH6"/>
<dbReference type="InterPro" id="IPR001091">
    <property type="entry name" value="RM_Methyltransferase"/>
</dbReference>
<dbReference type="EMBL" id="JAZHOF010000002">
    <property type="protein sequence ID" value="MEJ8570758.1"/>
    <property type="molecule type" value="Genomic_DNA"/>
</dbReference>
<dbReference type="PANTHER" id="PTHR33375:SF1">
    <property type="entry name" value="CHROMOSOME-PARTITIONING PROTEIN PARB-RELATED"/>
    <property type="match status" value="1"/>
</dbReference>
<dbReference type="Pfam" id="PF01555">
    <property type="entry name" value="N6_N4_Mtase"/>
    <property type="match status" value="1"/>
</dbReference>
<dbReference type="SUPFAM" id="SSF110849">
    <property type="entry name" value="ParB/Sulfiredoxin"/>
    <property type="match status" value="1"/>
</dbReference>
<reference evidence="7 8" key="1">
    <citation type="submission" date="2024-02" db="EMBL/GenBank/DDBJ databases">
        <title>Genome analysis and characterization of Microbaculum marinisediminis sp. nov., isolated from marine sediment.</title>
        <authorList>
            <person name="Du Z.-J."/>
            <person name="Ye Y.-Q."/>
            <person name="Zhang Z.-R."/>
            <person name="Yuan S.-M."/>
            <person name="Zhang X.-Y."/>
        </authorList>
    </citation>
    <scope>NUCLEOTIDE SEQUENCE [LARGE SCALE GENOMIC DNA]</scope>
    <source>
        <strain evidence="7 8">SDUM1044001</strain>
    </source>
</reference>
<proteinExistence type="inferred from homology"/>
<dbReference type="SUPFAM" id="SSF53335">
    <property type="entry name" value="S-adenosyl-L-methionine-dependent methyltransferases"/>
    <property type="match status" value="1"/>
</dbReference>
<dbReference type="InterPro" id="IPR050336">
    <property type="entry name" value="Chromosome_partition/occlusion"/>
</dbReference>
<dbReference type="EC" id="2.1.1.-" evidence="4"/>
<dbReference type="Gene3D" id="3.40.50.150">
    <property type="entry name" value="Vaccinia Virus protein VP39"/>
    <property type="match status" value="1"/>
</dbReference>
<dbReference type="RefSeq" id="WP_340328504.1">
    <property type="nucleotide sequence ID" value="NZ_JAZHOF010000002.1"/>
</dbReference>
<dbReference type="InterPro" id="IPR036086">
    <property type="entry name" value="ParB/Sulfiredoxin_sf"/>
</dbReference>
<evidence type="ECO:0000256" key="1">
    <source>
        <dbReference type="ARBA" id="ARBA00022603"/>
    </source>
</evidence>
<dbReference type="GO" id="GO:0032259">
    <property type="term" value="P:methylation"/>
    <property type="evidence" value="ECO:0007669"/>
    <property type="project" value="UniProtKB-KW"/>
</dbReference>
<comment type="caution">
    <text evidence="7">The sequence shown here is derived from an EMBL/GenBank/DDBJ whole genome shotgun (WGS) entry which is preliminary data.</text>
</comment>
<feature type="domain" description="ParB-like N-terminal" evidence="6">
    <location>
        <begin position="19"/>
        <end position="105"/>
    </location>
</feature>
<dbReference type="InterPro" id="IPR015840">
    <property type="entry name" value="DNA_MeTrfase_ParB"/>
</dbReference>
<dbReference type="GO" id="GO:0009007">
    <property type="term" value="F:site-specific DNA-methyltransferase (adenine-specific) activity"/>
    <property type="evidence" value="ECO:0007669"/>
    <property type="project" value="UniProtKB-EC"/>
</dbReference>
<accession>A0AAW9RKH6</accession>
<evidence type="ECO:0000256" key="4">
    <source>
        <dbReference type="RuleBase" id="RU362026"/>
    </source>
</evidence>
<dbReference type="GO" id="GO:0005694">
    <property type="term" value="C:chromosome"/>
    <property type="evidence" value="ECO:0007669"/>
    <property type="project" value="TreeGrafter"/>
</dbReference>
<dbReference type="Gene3D" id="3.90.1530.10">
    <property type="entry name" value="Conserved hypothetical protein from pyrococcus furiosus pfu- 392566-001, ParB domain"/>
    <property type="match status" value="1"/>
</dbReference>
<dbReference type="PIRSF" id="PIRSF036758">
    <property type="entry name" value="Aden_M_ParB"/>
    <property type="match status" value="1"/>
</dbReference>
<dbReference type="GO" id="GO:0007059">
    <property type="term" value="P:chromosome segregation"/>
    <property type="evidence" value="ECO:0007669"/>
    <property type="project" value="TreeGrafter"/>
</dbReference>
<keyword evidence="1 7" id="KW-0489">Methyltransferase</keyword>
<dbReference type="GO" id="GO:0003677">
    <property type="term" value="F:DNA binding"/>
    <property type="evidence" value="ECO:0007669"/>
    <property type="project" value="InterPro"/>
</dbReference>
<evidence type="ECO:0000256" key="3">
    <source>
        <dbReference type="ARBA" id="ARBA00047942"/>
    </source>
</evidence>
<dbReference type="SMART" id="SM00470">
    <property type="entry name" value="ParB"/>
    <property type="match status" value="1"/>
</dbReference>
<dbReference type="InterPro" id="IPR029063">
    <property type="entry name" value="SAM-dependent_MTases_sf"/>
</dbReference>
<organism evidence="7 8">
    <name type="scientific">Microbaculum marinum</name>
    <dbReference type="NCBI Taxonomy" id="1764581"/>
    <lineage>
        <taxon>Bacteria</taxon>
        <taxon>Pseudomonadati</taxon>
        <taxon>Pseudomonadota</taxon>
        <taxon>Alphaproteobacteria</taxon>
        <taxon>Hyphomicrobiales</taxon>
        <taxon>Tepidamorphaceae</taxon>
        <taxon>Microbaculum</taxon>
    </lineage>
</organism>
<dbReference type="GO" id="GO:0045881">
    <property type="term" value="P:positive regulation of sporulation resulting in formation of a cellular spore"/>
    <property type="evidence" value="ECO:0007669"/>
    <property type="project" value="TreeGrafter"/>
</dbReference>
<dbReference type="CDD" id="cd16403">
    <property type="entry name" value="ParB_N_like_MT"/>
    <property type="match status" value="1"/>
</dbReference>
<sequence>MADPAHIDAVHGDRQLAVDYRSLDELVPYARNARTHSDAQVAGIAGSIREFGFTNPVLIAEDGTLIAGHGRVLAARKLGMETVPAIVLAGLSETQRRALVLADNRIALNAGWDDDLLALELTDLKEAGFDLGLTGFDAGELRQLLEDGPGTGLTDEDSAPDVPEEPVTRPGDLILLGDHRLLCGDATKPDDVARLLGGARPHLMVTDPPYGVDYDPNWRNEAGVSSTSRTGKVANDDRANWQEAWTLFSGDTAYVWHAAIHATTVAESLIACGFDIRAQIVWSKNRFALGRGDYHWQHEPCWYAVRKGTRSHWQGSRNQSTIWAIAAAGAEDAATRHGTQKPVEAMRRPIVNNSERGDAVYEPFCGSGTTLIAAETVGRNCLAMELDPAWCDVIVRRWQEFTGKAAKLEGDGRSFEEIAAERVPEAADAAGA</sequence>
<comment type="similarity">
    <text evidence="4">Belongs to the N(4)/N(6)-methyltransferase family.</text>
</comment>
<dbReference type="InterPro" id="IPR002941">
    <property type="entry name" value="DNA_methylase_N4/N6"/>
</dbReference>
<dbReference type="GO" id="GO:0008170">
    <property type="term" value="F:N-methyltransferase activity"/>
    <property type="evidence" value="ECO:0007669"/>
    <property type="project" value="InterPro"/>
</dbReference>
<keyword evidence="8" id="KW-1185">Reference proteome</keyword>
<feature type="region of interest" description="Disordered" evidence="5">
    <location>
        <begin position="145"/>
        <end position="166"/>
    </location>
</feature>
<evidence type="ECO:0000256" key="2">
    <source>
        <dbReference type="ARBA" id="ARBA00022679"/>
    </source>
</evidence>
<dbReference type="Proteomes" id="UP001378188">
    <property type="component" value="Unassembled WGS sequence"/>
</dbReference>
<evidence type="ECO:0000313" key="7">
    <source>
        <dbReference type="EMBL" id="MEJ8570758.1"/>
    </source>
</evidence>
<dbReference type="InterPro" id="IPR003115">
    <property type="entry name" value="ParB_N"/>
</dbReference>
<evidence type="ECO:0000313" key="8">
    <source>
        <dbReference type="Proteomes" id="UP001378188"/>
    </source>
</evidence>
<protein>
    <recommendedName>
        <fullName evidence="4">Methyltransferase</fullName>
        <ecNumber evidence="4">2.1.1.-</ecNumber>
    </recommendedName>
</protein>
<dbReference type="Pfam" id="PF02195">
    <property type="entry name" value="ParB_N"/>
    <property type="match status" value="1"/>
</dbReference>
<dbReference type="PANTHER" id="PTHR33375">
    <property type="entry name" value="CHROMOSOME-PARTITIONING PROTEIN PARB-RELATED"/>
    <property type="match status" value="1"/>
</dbReference>
<dbReference type="PRINTS" id="PR00508">
    <property type="entry name" value="S21N4MTFRASE"/>
</dbReference>
<feature type="compositionally biased region" description="Acidic residues" evidence="5">
    <location>
        <begin position="154"/>
        <end position="164"/>
    </location>
</feature>
<name>A0AAW9RKH6_9HYPH</name>